<feature type="compositionally biased region" description="Low complexity" evidence="1">
    <location>
        <begin position="211"/>
        <end position="225"/>
    </location>
</feature>
<evidence type="ECO:0000313" key="3">
    <source>
        <dbReference type="Proteomes" id="UP000245884"/>
    </source>
</evidence>
<sequence length="587" mass="62324">MSASCASQTPSSPGLWDQLSPIPLSSFHTPGNSQEQQPRLQEEQEASSPSPSPANPFDVGLPWTQGQHFATQVQRRFFLDGFRVPRIAGRFNGVNDDEEAIFVESSSMAATRADNEGYQSSSNKRRRASPATAGVAAPEASATLQAHLSRPRPRHRAFARAVEGENEASRPDAEEEEPSATQFFSRKRIARTCPPASNDDEHEQPLPSPLPRRSQSTPQRSPPQQAAGRGAQSPRGIRSPPSRSPDAHQRQDSASERQEQVSSTLTSTLPATSRSLSVPLPPAPPLAVDSEESQTPRRGLAPLLHELSSEKQAGYWAQFNDDDVREADEVSRGESYNAPPRNPRTPAGGVGILLRAGGGPGGGGARGWASRVHSESRLLPNRLIAGCHQEDEDEARGALLPHPAPLARQLNEDHFVAVGNEESPSRPCAAVAPPAGATVAVPLQRVRSALDITADMLESPLVNRQDDSRIAAPMAPPRAPISVVTPARSRNQHGMGLARKTWDTTWLADGARVVRGRVVRSAGSTNSGAFGDGTARKKTTGRGVGVAQGENGSPSVATRRGGARGGRGGRGRGTAPSAQMGRGGRGR</sequence>
<name>A0A316V2B7_9BASI</name>
<organism evidence="2 3">
    <name type="scientific">Jaminaea rosea</name>
    <dbReference type="NCBI Taxonomy" id="1569628"/>
    <lineage>
        <taxon>Eukaryota</taxon>
        <taxon>Fungi</taxon>
        <taxon>Dikarya</taxon>
        <taxon>Basidiomycota</taxon>
        <taxon>Ustilaginomycotina</taxon>
        <taxon>Exobasidiomycetes</taxon>
        <taxon>Microstromatales</taxon>
        <taxon>Microstromatales incertae sedis</taxon>
        <taxon>Jaminaea</taxon>
    </lineage>
</organism>
<keyword evidence="3" id="KW-1185">Reference proteome</keyword>
<dbReference type="AlphaFoldDB" id="A0A316V2B7"/>
<feature type="compositionally biased region" description="Gly residues" evidence="1">
    <location>
        <begin position="563"/>
        <end position="572"/>
    </location>
</feature>
<feature type="compositionally biased region" description="Low complexity" evidence="1">
    <location>
        <begin position="262"/>
        <end position="278"/>
    </location>
</feature>
<feature type="compositionally biased region" description="Gly residues" evidence="1">
    <location>
        <begin position="348"/>
        <end position="366"/>
    </location>
</feature>
<evidence type="ECO:0000313" key="2">
    <source>
        <dbReference type="EMBL" id="PWN30323.1"/>
    </source>
</evidence>
<feature type="region of interest" description="Disordered" evidence="1">
    <location>
        <begin position="326"/>
        <end position="369"/>
    </location>
</feature>
<feature type="compositionally biased region" description="Basic and acidic residues" evidence="1">
    <location>
        <begin position="245"/>
        <end position="259"/>
    </location>
</feature>
<proteinExistence type="predicted"/>
<protein>
    <submittedName>
        <fullName evidence="2">Uncharacterized protein</fullName>
    </submittedName>
</protein>
<dbReference type="EMBL" id="KZ819662">
    <property type="protein sequence ID" value="PWN30323.1"/>
    <property type="molecule type" value="Genomic_DNA"/>
</dbReference>
<feature type="region of interest" description="Disordered" evidence="1">
    <location>
        <begin position="106"/>
        <end position="299"/>
    </location>
</feature>
<feature type="compositionally biased region" description="Polar residues" evidence="1">
    <location>
        <begin position="1"/>
        <end position="12"/>
    </location>
</feature>
<dbReference type="RefSeq" id="XP_025364935.1">
    <property type="nucleotide sequence ID" value="XM_025503199.1"/>
</dbReference>
<feature type="region of interest" description="Disordered" evidence="1">
    <location>
        <begin position="1"/>
        <end position="65"/>
    </location>
</feature>
<evidence type="ECO:0000256" key="1">
    <source>
        <dbReference type="SAM" id="MobiDB-lite"/>
    </source>
</evidence>
<dbReference type="GeneID" id="37025022"/>
<feature type="compositionally biased region" description="Basic residues" evidence="1">
    <location>
        <begin position="149"/>
        <end position="158"/>
    </location>
</feature>
<accession>A0A316V2B7</accession>
<reference evidence="2 3" key="1">
    <citation type="journal article" date="2018" name="Mol. Biol. Evol.">
        <title>Broad Genomic Sampling Reveals a Smut Pathogenic Ancestry of the Fungal Clade Ustilaginomycotina.</title>
        <authorList>
            <person name="Kijpornyongpan T."/>
            <person name="Mondo S.J."/>
            <person name="Barry K."/>
            <person name="Sandor L."/>
            <person name="Lee J."/>
            <person name="Lipzen A."/>
            <person name="Pangilinan J."/>
            <person name="LaButti K."/>
            <person name="Hainaut M."/>
            <person name="Henrissat B."/>
            <person name="Grigoriev I.V."/>
            <person name="Spatafora J.W."/>
            <person name="Aime M.C."/>
        </authorList>
    </citation>
    <scope>NUCLEOTIDE SEQUENCE [LARGE SCALE GENOMIC DNA]</scope>
    <source>
        <strain evidence="2 3">MCA 5214</strain>
    </source>
</reference>
<gene>
    <name evidence="2" type="ORF">BDZ90DRAFT_10713</name>
</gene>
<dbReference type="Proteomes" id="UP000245884">
    <property type="component" value="Unassembled WGS sequence"/>
</dbReference>
<feature type="region of interest" description="Disordered" evidence="1">
    <location>
        <begin position="522"/>
        <end position="587"/>
    </location>
</feature>